<evidence type="ECO:0000256" key="2">
    <source>
        <dbReference type="ARBA" id="ARBA00005336"/>
    </source>
</evidence>
<gene>
    <name evidence="7" type="primary">nagZ</name>
    <name evidence="7" type="ORF">GQE98_09450</name>
</gene>
<evidence type="ECO:0000259" key="6">
    <source>
        <dbReference type="Pfam" id="PF00933"/>
    </source>
</evidence>
<evidence type="ECO:0000256" key="1">
    <source>
        <dbReference type="ARBA" id="ARBA00001231"/>
    </source>
</evidence>
<evidence type="ECO:0000313" key="8">
    <source>
        <dbReference type="Proteomes" id="UP000476030"/>
    </source>
</evidence>
<comment type="caution">
    <text evidence="7">The sequence shown here is derived from an EMBL/GenBank/DDBJ whole genome shotgun (WGS) entry which is preliminary data.</text>
</comment>
<dbReference type="AlphaFoldDB" id="A0A6L8W712"/>
<comment type="similarity">
    <text evidence="2">Belongs to the glycosyl hydrolase 3 family.</text>
</comment>
<dbReference type="PANTHER" id="PTHR30480">
    <property type="entry name" value="BETA-HEXOSAMINIDASE-RELATED"/>
    <property type="match status" value="1"/>
</dbReference>
<name>A0A6L8W712_9PROT</name>
<dbReference type="PROSITE" id="PS00775">
    <property type="entry name" value="GLYCOSYL_HYDROL_F3"/>
    <property type="match status" value="1"/>
</dbReference>
<keyword evidence="5 7" id="KW-0326">Glycosidase</keyword>
<sequence>MSAVDLSNCKSVIFGCEGTKLSAAEKKFFKAEQPFGFILFARNVETPKQLKKLVKSLRSAVGRPDAPVLIDQEGGRVQRLRSPHWFEAKPFGYFGDLYETEPERAIEALRLTTRLINSDLREAGITVNCSPCLDLRLPETVDAIGNRAFAGDPEIVARFGAVVVEEMLTAGIIPVIKHIPGHGRATVDSHLALPHVPTPHNVLQETDFAPFKALSMLPWGMTSHIVFDDIDPDQPATQSRTIVEDVIRGEIGFSGLLLTDDLNMEALSGGLAERATAALAAGVDIVLHCSGVLAEMQEVAAVCPLLGEEAQARIDRGNRVFDHPPGKWDRDADQVRLTELLSGDAA</sequence>
<dbReference type="SUPFAM" id="SSF51445">
    <property type="entry name" value="(Trans)glycosidases"/>
    <property type="match status" value="1"/>
</dbReference>
<dbReference type="NCBIfam" id="NF003740">
    <property type="entry name" value="PRK05337.1"/>
    <property type="match status" value="1"/>
</dbReference>
<dbReference type="GO" id="GO:0004563">
    <property type="term" value="F:beta-N-acetylhexosaminidase activity"/>
    <property type="evidence" value="ECO:0007669"/>
    <property type="project" value="UniProtKB-EC"/>
</dbReference>
<accession>A0A6L8W712</accession>
<protein>
    <recommendedName>
        <fullName evidence="3">beta-N-acetylhexosaminidase</fullName>
        <ecNumber evidence="3">3.2.1.52</ecNumber>
    </recommendedName>
</protein>
<organism evidence="7 8">
    <name type="scientific">Sneathiella litorea</name>
    <dbReference type="NCBI Taxonomy" id="2606216"/>
    <lineage>
        <taxon>Bacteria</taxon>
        <taxon>Pseudomonadati</taxon>
        <taxon>Pseudomonadota</taxon>
        <taxon>Alphaproteobacteria</taxon>
        <taxon>Sneathiellales</taxon>
        <taxon>Sneathiellaceae</taxon>
        <taxon>Sneathiella</taxon>
    </lineage>
</organism>
<dbReference type="Pfam" id="PF00933">
    <property type="entry name" value="Glyco_hydro_3"/>
    <property type="match status" value="1"/>
</dbReference>
<comment type="catalytic activity">
    <reaction evidence="1">
        <text>Hydrolysis of terminal non-reducing N-acetyl-D-hexosamine residues in N-acetyl-beta-D-hexosaminides.</text>
        <dbReference type="EC" id="3.2.1.52"/>
    </reaction>
</comment>
<dbReference type="Gene3D" id="3.20.20.300">
    <property type="entry name" value="Glycoside hydrolase, family 3, N-terminal domain"/>
    <property type="match status" value="1"/>
</dbReference>
<dbReference type="PANTHER" id="PTHR30480:SF13">
    <property type="entry name" value="BETA-HEXOSAMINIDASE"/>
    <property type="match status" value="1"/>
</dbReference>
<dbReference type="InterPro" id="IPR036962">
    <property type="entry name" value="Glyco_hydro_3_N_sf"/>
</dbReference>
<dbReference type="GO" id="GO:0009254">
    <property type="term" value="P:peptidoglycan turnover"/>
    <property type="evidence" value="ECO:0007669"/>
    <property type="project" value="TreeGrafter"/>
</dbReference>
<evidence type="ECO:0000313" key="7">
    <source>
        <dbReference type="EMBL" id="MZR30858.1"/>
    </source>
</evidence>
<reference evidence="7 8" key="1">
    <citation type="submission" date="2019-12" db="EMBL/GenBank/DDBJ databases">
        <title>Snethiella sp. nov. sp. isolated from sea sand.</title>
        <authorList>
            <person name="Kim J."/>
            <person name="Jeong S.E."/>
            <person name="Jung H.S."/>
            <person name="Jeon C.O."/>
        </authorList>
    </citation>
    <scope>NUCLEOTIDE SEQUENCE [LARGE SCALE GENOMIC DNA]</scope>
    <source>
        <strain evidence="7 8">DP05</strain>
    </source>
</reference>
<dbReference type="InterPro" id="IPR019800">
    <property type="entry name" value="Glyco_hydro_3_AS"/>
</dbReference>
<feature type="domain" description="Glycoside hydrolase family 3 N-terminal" evidence="6">
    <location>
        <begin position="20"/>
        <end position="316"/>
    </location>
</feature>
<evidence type="ECO:0000256" key="4">
    <source>
        <dbReference type="ARBA" id="ARBA00022801"/>
    </source>
</evidence>
<dbReference type="EMBL" id="WTUW01000002">
    <property type="protein sequence ID" value="MZR30858.1"/>
    <property type="molecule type" value="Genomic_DNA"/>
</dbReference>
<keyword evidence="4 7" id="KW-0378">Hydrolase</keyword>
<dbReference type="InterPro" id="IPR001764">
    <property type="entry name" value="Glyco_hydro_3_N"/>
</dbReference>
<keyword evidence="8" id="KW-1185">Reference proteome</keyword>
<dbReference type="InterPro" id="IPR017853">
    <property type="entry name" value="GH"/>
</dbReference>
<evidence type="ECO:0000256" key="5">
    <source>
        <dbReference type="ARBA" id="ARBA00023295"/>
    </source>
</evidence>
<dbReference type="EC" id="3.2.1.52" evidence="3"/>
<dbReference type="InterPro" id="IPR050226">
    <property type="entry name" value="NagZ_Beta-hexosaminidase"/>
</dbReference>
<dbReference type="GO" id="GO:0005975">
    <property type="term" value="P:carbohydrate metabolic process"/>
    <property type="evidence" value="ECO:0007669"/>
    <property type="project" value="InterPro"/>
</dbReference>
<dbReference type="Proteomes" id="UP000476030">
    <property type="component" value="Unassembled WGS sequence"/>
</dbReference>
<evidence type="ECO:0000256" key="3">
    <source>
        <dbReference type="ARBA" id="ARBA00012663"/>
    </source>
</evidence>
<proteinExistence type="inferred from homology"/>
<dbReference type="RefSeq" id="WP_161315401.1">
    <property type="nucleotide sequence ID" value="NZ_WTUW01000002.1"/>
</dbReference>